<evidence type="ECO:0000313" key="2">
    <source>
        <dbReference type="Proteomes" id="UP001266357"/>
    </source>
</evidence>
<accession>A0ABU2ZZQ0</accession>
<dbReference type="EMBL" id="JAVRIF010000003">
    <property type="protein sequence ID" value="MDT0603398.1"/>
    <property type="molecule type" value="Genomic_DNA"/>
</dbReference>
<evidence type="ECO:0000313" key="1">
    <source>
        <dbReference type="EMBL" id="MDT0603398.1"/>
    </source>
</evidence>
<comment type="caution">
    <text evidence="1">The sequence shown here is derived from an EMBL/GenBank/DDBJ whole genome shotgun (WGS) entry which is preliminary data.</text>
</comment>
<dbReference type="RefSeq" id="WP_311579490.1">
    <property type="nucleotide sequence ID" value="NZ_JAVRIF010000003.1"/>
</dbReference>
<evidence type="ECO:0008006" key="3">
    <source>
        <dbReference type="Google" id="ProtNLM"/>
    </source>
</evidence>
<keyword evidence="2" id="KW-1185">Reference proteome</keyword>
<dbReference type="Proteomes" id="UP001266357">
    <property type="component" value="Unassembled WGS sequence"/>
</dbReference>
<organism evidence="1 2">
    <name type="scientific">Thalassotalea castellviae</name>
    <dbReference type="NCBI Taxonomy" id="3075612"/>
    <lineage>
        <taxon>Bacteria</taxon>
        <taxon>Pseudomonadati</taxon>
        <taxon>Pseudomonadota</taxon>
        <taxon>Gammaproteobacteria</taxon>
        <taxon>Alteromonadales</taxon>
        <taxon>Colwelliaceae</taxon>
        <taxon>Thalassotalea</taxon>
    </lineage>
</organism>
<gene>
    <name evidence="1" type="ORF">RM573_07295</name>
</gene>
<reference evidence="1 2" key="1">
    <citation type="submission" date="2023-09" db="EMBL/GenBank/DDBJ databases">
        <authorList>
            <person name="Rey-Velasco X."/>
        </authorList>
    </citation>
    <scope>NUCLEOTIDE SEQUENCE [LARGE SCALE GENOMIC DNA]</scope>
    <source>
        <strain evidence="1 2">W431</strain>
    </source>
</reference>
<sequence>MTTKNIPDGKFSAHGRVSLEVINSNIIVYHSKGPFNLELLTALEEVEQNTLQDLKNNAINWCEIVVFEESCMALDEVILGLTDYLKELKANRLSPLASAFVISEGVEGEYVMKDKYEACYREANIDFTVFNTIPDAMQWVGKYLEKH</sequence>
<protein>
    <recommendedName>
        <fullName evidence="3">STAS/SEC14 domain-containing protein</fullName>
    </recommendedName>
</protein>
<proteinExistence type="predicted"/>
<name>A0ABU2ZZQ0_9GAMM</name>